<sequence length="214" mass="23022">MMNKSNVLTQLGKNGVVAVLRAKNQEEAVKMTKHLVEGGVKAIEVTFTVPNADEVIANLVQQYDQDSEVVIGAGTVLDSVTARIAIMAGAKFIVSPSFDKDIAKICNLYQVPYMAGCMTITEMTEAMKYGVEVIKVFPASVYGPSFIKAIKAPLPQANIMPTGGVNLDNIKEWLTNGAVAVGVGGNLVTLDDEGYEGITRRAEAYMKAYREVRG</sequence>
<dbReference type="Proteomes" id="UP000277864">
    <property type="component" value="Unassembled WGS sequence"/>
</dbReference>
<dbReference type="GO" id="GO:0016829">
    <property type="term" value="F:lyase activity"/>
    <property type="evidence" value="ECO:0007669"/>
    <property type="project" value="UniProtKB-KW"/>
</dbReference>
<comment type="pathway">
    <text evidence="1">Carbohydrate acid metabolism.</text>
</comment>
<dbReference type="CDD" id="cd00452">
    <property type="entry name" value="KDPG_aldolase"/>
    <property type="match status" value="1"/>
</dbReference>
<evidence type="ECO:0000256" key="4">
    <source>
        <dbReference type="ARBA" id="ARBA00023239"/>
    </source>
</evidence>
<evidence type="ECO:0000313" key="7">
    <source>
        <dbReference type="Proteomes" id="UP000277864"/>
    </source>
</evidence>
<dbReference type="Gene3D" id="3.20.20.70">
    <property type="entry name" value="Aldolase class I"/>
    <property type="match status" value="1"/>
</dbReference>
<dbReference type="SUPFAM" id="SSF51569">
    <property type="entry name" value="Aldolase"/>
    <property type="match status" value="1"/>
</dbReference>
<keyword evidence="7" id="KW-1185">Reference proteome</keyword>
<dbReference type="PANTHER" id="PTHR30246:SF1">
    <property type="entry name" value="2-DEHYDRO-3-DEOXY-6-PHOSPHOGALACTONATE ALDOLASE-RELATED"/>
    <property type="match status" value="1"/>
</dbReference>
<dbReference type="EMBL" id="PXZH01000002">
    <property type="protein sequence ID" value="RST89157.1"/>
    <property type="molecule type" value="Genomic_DNA"/>
</dbReference>
<evidence type="ECO:0000256" key="5">
    <source>
        <dbReference type="ARBA" id="ARBA00023277"/>
    </source>
</evidence>
<dbReference type="PANTHER" id="PTHR30246">
    <property type="entry name" value="2-KETO-3-DEOXY-6-PHOSPHOGLUCONATE ALDOLASE"/>
    <property type="match status" value="1"/>
</dbReference>
<evidence type="ECO:0000256" key="1">
    <source>
        <dbReference type="ARBA" id="ARBA00004761"/>
    </source>
</evidence>
<proteinExistence type="inferred from homology"/>
<keyword evidence="4" id="KW-0456">Lyase</keyword>
<comment type="similarity">
    <text evidence="2">Belongs to the KHG/KDPG aldolase family.</text>
</comment>
<evidence type="ECO:0000256" key="2">
    <source>
        <dbReference type="ARBA" id="ARBA00006906"/>
    </source>
</evidence>
<evidence type="ECO:0000313" key="6">
    <source>
        <dbReference type="EMBL" id="RST89157.1"/>
    </source>
</evidence>
<dbReference type="NCBIfam" id="NF005119">
    <property type="entry name" value="PRK06552.1"/>
    <property type="match status" value="1"/>
</dbReference>
<comment type="caution">
    <text evidence="6">The sequence shown here is derived from an EMBL/GenBank/DDBJ whole genome shotgun (WGS) entry which is preliminary data.</text>
</comment>
<accession>A0A3R9YE44</accession>
<dbReference type="AlphaFoldDB" id="A0A3R9YE44"/>
<reference evidence="6 7" key="1">
    <citation type="submission" date="2018-03" db="EMBL/GenBank/DDBJ databases">
        <authorList>
            <person name="Gulvik C.A."/>
        </authorList>
    </citation>
    <scope>NUCLEOTIDE SEQUENCE [LARGE SCALE GENOMIC DNA]</scope>
    <source>
        <strain evidence="6 7">JCM 31581</strain>
    </source>
</reference>
<comment type="subunit">
    <text evidence="3">Homotrimer.</text>
</comment>
<dbReference type="Pfam" id="PF01081">
    <property type="entry name" value="Aldolase"/>
    <property type="match status" value="1"/>
</dbReference>
<protein>
    <submittedName>
        <fullName evidence="6">Bifunctional 2-keto-4-hydroxyglutarate aldolase/2-keto-3-deoxy-6-phosphogluconate aldolase</fullName>
    </submittedName>
</protein>
<dbReference type="OrthoDB" id="9802667at2"/>
<keyword evidence="5" id="KW-0119">Carbohydrate metabolism</keyword>
<name>A0A3R9YE44_9ENTE</name>
<organism evidence="6 7">
    <name type="scientific">Vagococcus humatus</name>
    <dbReference type="NCBI Taxonomy" id="1889241"/>
    <lineage>
        <taxon>Bacteria</taxon>
        <taxon>Bacillati</taxon>
        <taxon>Bacillota</taxon>
        <taxon>Bacilli</taxon>
        <taxon>Lactobacillales</taxon>
        <taxon>Enterococcaceae</taxon>
        <taxon>Vagococcus</taxon>
    </lineage>
</organism>
<evidence type="ECO:0000256" key="3">
    <source>
        <dbReference type="ARBA" id="ARBA00011233"/>
    </source>
</evidence>
<dbReference type="InterPro" id="IPR013785">
    <property type="entry name" value="Aldolase_TIM"/>
</dbReference>
<gene>
    <name evidence="6" type="ORF">C7P63_05100</name>
</gene>
<dbReference type="NCBIfam" id="TIGR01182">
    <property type="entry name" value="eda"/>
    <property type="match status" value="1"/>
</dbReference>
<dbReference type="InterPro" id="IPR000887">
    <property type="entry name" value="Aldlse_KDPG_KHG"/>
</dbReference>